<dbReference type="EMBL" id="OE183392">
    <property type="protein sequence ID" value="CAD7575610.1"/>
    <property type="molecule type" value="Genomic_DNA"/>
</dbReference>
<dbReference type="GO" id="GO:0005096">
    <property type="term" value="F:GTPase activator activity"/>
    <property type="evidence" value="ECO:0007669"/>
    <property type="project" value="TreeGrafter"/>
</dbReference>
<proteinExistence type="predicted"/>
<dbReference type="GO" id="GO:0005773">
    <property type="term" value="C:vacuole"/>
    <property type="evidence" value="ECO:0007669"/>
    <property type="project" value="UniProtKB-ARBA"/>
</dbReference>
<organism evidence="3">
    <name type="scientific">Timema californicum</name>
    <name type="common">California timema</name>
    <name type="synonym">Walking stick</name>
    <dbReference type="NCBI Taxonomy" id="61474"/>
    <lineage>
        <taxon>Eukaryota</taxon>
        <taxon>Metazoa</taxon>
        <taxon>Ecdysozoa</taxon>
        <taxon>Arthropoda</taxon>
        <taxon>Hexapoda</taxon>
        <taxon>Insecta</taxon>
        <taxon>Pterygota</taxon>
        <taxon>Neoptera</taxon>
        <taxon>Polyneoptera</taxon>
        <taxon>Phasmatodea</taxon>
        <taxon>Timematodea</taxon>
        <taxon>Timematoidea</taxon>
        <taxon>Timematidae</taxon>
        <taxon>Timema</taxon>
    </lineage>
</organism>
<dbReference type="InterPro" id="IPR035969">
    <property type="entry name" value="Rab-GAP_TBC_sf"/>
</dbReference>
<dbReference type="FunFam" id="1.10.472.80:FF:000006">
    <property type="entry name" value="TBC1 domain family member 14"/>
    <property type="match status" value="1"/>
</dbReference>
<feature type="region of interest" description="Disordered" evidence="1">
    <location>
        <begin position="78"/>
        <end position="98"/>
    </location>
</feature>
<dbReference type="SMART" id="SM00164">
    <property type="entry name" value="TBC"/>
    <property type="match status" value="1"/>
</dbReference>
<gene>
    <name evidence="3" type="ORF">TCMB3V08_LOCUS8199</name>
</gene>
<name>A0A7R9JAX1_TIMCA</name>
<dbReference type="PANTHER" id="PTHR47219:SF15">
    <property type="entry name" value="TBC1 DOMAIN FAMILY MEMBER 12 ISOFORM X1"/>
    <property type="match status" value="1"/>
</dbReference>
<accession>A0A7R9JAX1</accession>
<dbReference type="Pfam" id="PF00566">
    <property type="entry name" value="RabGAP-TBC"/>
    <property type="match status" value="1"/>
</dbReference>
<dbReference type="Gene3D" id="1.10.8.270">
    <property type="entry name" value="putative rabgap domain of human tbc1 domain family member 14 like domains"/>
    <property type="match status" value="1"/>
</dbReference>
<evidence type="ECO:0000256" key="1">
    <source>
        <dbReference type="SAM" id="MobiDB-lite"/>
    </source>
</evidence>
<feature type="domain" description="Rab-GAP TBC" evidence="2">
    <location>
        <begin position="170"/>
        <end position="332"/>
    </location>
</feature>
<dbReference type="InterPro" id="IPR000195">
    <property type="entry name" value="Rab-GAP-TBC_dom"/>
</dbReference>
<dbReference type="GO" id="GO:0031410">
    <property type="term" value="C:cytoplasmic vesicle"/>
    <property type="evidence" value="ECO:0007669"/>
    <property type="project" value="UniProtKB-ARBA"/>
</dbReference>
<evidence type="ECO:0000259" key="2">
    <source>
        <dbReference type="PROSITE" id="PS50086"/>
    </source>
</evidence>
<sequence>MRAILFFRELAVRKKYCHGLNLDCSATEASFSFVDKNVFTWKSRDAQNGGASSTGTSALTPGWKLFGKTASKPADLEPEVGLGIPDSPASIRSSGSGSKKYEDVVASSSALILHNRPSNLPAKSQDEELKHRLEYQGMVEAARKKGQYSRAQERLKAAENSSCVDTPDCMFPESGDNPDKEASVELIQLDISRTFPHLCIFQKGGPYYDILHCLLGAYVCYRPDVGYVQGMSFIAAVLILNMEAADAFVCFANLLNRPCHMAFFHLNQPMMEAYYSVYNEFFRENLPRLFAHFSESCLSADLYLLDWMYTVFAKAMPLDLACRVWDIFLRDGEEFLFKTALGVLHLNQDALLKLDFIHGAQFLTKLPDDLAGDQLFKSIEAIKMNVGKQKFSEVLAHFVEHCEDSS</sequence>
<dbReference type="GO" id="GO:0016192">
    <property type="term" value="P:vesicle-mediated transport"/>
    <property type="evidence" value="ECO:0007669"/>
    <property type="project" value="UniProtKB-ARBA"/>
</dbReference>
<dbReference type="AlphaFoldDB" id="A0A7R9JAX1"/>
<dbReference type="SUPFAM" id="SSF47923">
    <property type="entry name" value="Ypt/Rab-GAP domain of gyp1p"/>
    <property type="match status" value="2"/>
</dbReference>
<dbReference type="FunFam" id="1.10.8.270:FF:000008">
    <property type="entry name" value="Putative TBC1 domain family member 14"/>
    <property type="match status" value="1"/>
</dbReference>
<reference evidence="3" key="1">
    <citation type="submission" date="2020-11" db="EMBL/GenBank/DDBJ databases">
        <authorList>
            <person name="Tran Van P."/>
        </authorList>
    </citation>
    <scope>NUCLEOTIDE SEQUENCE</scope>
</reference>
<dbReference type="InterPro" id="IPR050302">
    <property type="entry name" value="Rab_GAP_TBC_domain"/>
</dbReference>
<dbReference type="Gene3D" id="1.10.472.80">
    <property type="entry name" value="Ypt/Rab-GAP domain of gyp1p, domain 3"/>
    <property type="match status" value="1"/>
</dbReference>
<evidence type="ECO:0000313" key="3">
    <source>
        <dbReference type="EMBL" id="CAD7575610.1"/>
    </source>
</evidence>
<dbReference type="PROSITE" id="PS50086">
    <property type="entry name" value="TBC_RABGAP"/>
    <property type="match status" value="1"/>
</dbReference>
<dbReference type="GO" id="GO:0031267">
    <property type="term" value="F:small GTPase binding"/>
    <property type="evidence" value="ECO:0007669"/>
    <property type="project" value="TreeGrafter"/>
</dbReference>
<protein>
    <submittedName>
        <fullName evidence="3">(California timema) hypothetical protein</fullName>
    </submittedName>
</protein>
<dbReference type="PANTHER" id="PTHR47219">
    <property type="entry name" value="RAB GTPASE-ACTIVATING PROTEIN 1-LIKE"/>
    <property type="match status" value="1"/>
</dbReference>